<feature type="compositionally biased region" description="Basic and acidic residues" evidence="1">
    <location>
        <begin position="21"/>
        <end position="30"/>
    </location>
</feature>
<accession>A0A1D7V2P0</accession>
<dbReference type="AlphaFoldDB" id="A0A1D7V2P0"/>
<evidence type="ECO:0000256" key="1">
    <source>
        <dbReference type="SAM" id="MobiDB-lite"/>
    </source>
</evidence>
<gene>
    <name evidence="2" type="ORF">A0128_13330</name>
</gene>
<evidence type="ECO:0008006" key="4">
    <source>
        <dbReference type="Google" id="ProtNLM"/>
    </source>
</evidence>
<reference evidence="2 3" key="1">
    <citation type="submission" date="2016-04" db="EMBL/GenBank/DDBJ databases">
        <title>Complete genome seqeunce of Leptospira alstonii serovar Room22.</title>
        <authorList>
            <person name="Nally J.E."/>
            <person name="Bayles D.O."/>
            <person name="Hurley D."/>
            <person name="Fanning S."/>
            <person name="McMahon B.J."/>
            <person name="Arent Z."/>
        </authorList>
    </citation>
    <scope>NUCLEOTIDE SEQUENCE [LARGE SCALE GENOMIC DNA]</scope>
    <source>
        <strain evidence="2 3">GWTS #1</strain>
    </source>
</reference>
<sequence>MRTKKEKQPVRHLRLLKPHRSSKDLSLEKESSVFKPEGTLKKIGSPSDLNVPEELIPYLKKRIRGAGSLRILLNQSLKKKILLTLIQFHFPKDKIGYQKQKLGLVRFSFRPFEADWIELRRLSTFHGISMCRMFVKLLELEFVPPNSNRLRLPEFAEEKIPSPTVPLIPTDQHIQAEDLSILQEGEFIQIAS</sequence>
<dbReference type="EMBL" id="CP015217">
    <property type="protein sequence ID" value="AOP36074.1"/>
    <property type="molecule type" value="Genomic_DNA"/>
</dbReference>
<dbReference type="Proteomes" id="UP000094197">
    <property type="component" value="Chromosome 1"/>
</dbReference>
<protein>
    <recommendedName>
        <fullName evidence="4">DUF1564 family protein</fullName>
    </recommendedName>
</protein>
<name>A0A1D7V2P0_9LEPT</name>
<dbReference type="InterPro" id="IPR011458">
    <property type="entry name" value="DUF1564"/>
</dbReference>
<feature type="compositionally biased region" description="Basic residues" evidence="1">
    <location>
        <begin position="1"/>
        <end position="20"/>
    </location>
</feature>
<dbReference type="RefSeq" id="WP_069609290.1">
    <property type="nucleotide sequence ID" value="NZ_CP015217.1"/>
</dbReference>
<feature type="region of interest" description="Disordered" evidence="1">
    <location>
        <begin position="1"/>
        <end position="30"/>
    </location>
</feature>
<keyword evidence="3" id="KW-1185">Reference proteome</keyword>
<organism evidence="2 3">
    <name type="scientific">Leptospira tipperaryensis</name>
    <dbReference type="NCBI Taxonomy" id="2564040"/>
    <lineage>
        <taxon>Bacteria</taxon>
        <taxon>Pseudomonadati</taxon>
        <taxon>Spirochaetota</taxon>
        <taxon>Spirochaetia</taxon>
        <taxon>Leptospirales</taxon>
        <taxon>Leptospiraceae</taxon>
        <taxon>Leptospira</taxon>
    </lineage>
</organism>
<evidence type="ECO:0000313" key="2">
    <source>
        <dbReference type="EMBL" id="AOP36074.1"/>
    </source>
</evidence>
<dbReference type="Pfam" id="PF07600">
    <property type="entry name" value="DUF1564"/>
    <property type="match status" value="1"/>
</dbReference>
<proteinExistence type="predicted"/>
<dbReference type="KEGG" id="laj:A0128_13330"/>
<evidence type="ECO:0000313" key="3">
    <source>
        <dbReference type="Proteomes" id="UP000094197"/>
    </source>
</evidence>